<gene>
    <name evidence="5" type="ORF">B1A_16169</name>
</gene>
<comment type="subcellular location">
    <subcellularLocation>
        <location evidence="1">Cell outer membrane</location>
    </subcellularLocation>
</comment>
<evidence type="ECO:0000256" key="1">
    <source>
        <dbReference type="ARBA" id="ARBA00004442"/>
    </source>
</evidence>
<evidence type="ECO:0000256" key="3">
    <source>
        <dbReference type="ARBA" id="ARBA00023237"/>
    </source>
</evidence>
<dbReference type="PANTHER" id="PTHR47234:SF2">
    <property type="entry name" value="TONB-DEPENDENT RECEPTOR"/>
    <property type="match status" value="1"/>
</dbReference>
<protein>
    <recommendedName>
        <fullName evidence="4">TonB-dependent receptor-like beta-barrel domain-containing protein</fullName>
    </recommendedName>
</protein>
<sequence>MSSGNPSPAAAAVVSDPCSADTATGVAPAVAAACSAAGVPANYVQTNPDVQTLQIGNPALQAERSNNIWFSAKWSPRAAPGLSIDLTYYRLEINNAIGRPSAQQALLDCYELGDALACSGIDRATDG</sequence>
<dbReference type="GO" id="GO:0009279">
    <property type="term" value="C:cell outer membrane"/>
    <property type="evidence" value="ECO:0007669"/>
    <property type="project" value="UniProtKB-SubCell"/>
</dbReference>
<proteinExistence type="predicted"/>
<dbReference type="Gene3D" id="2.40.170.20">
    <property type="entry name" value="TonB-dependent receptor, beta-barrel domain"/>
    <property type="match status" value="1"/>
</dbReference>
<dbReference type="Pfam" id="PF00593">
    <property type="entry name" value="TonB_dep_Rec_b-barrel"/>
    <property type="match status" value="1"/>
</dbReference>
<dbReference type="InterPro" id="IPR000531">
    <property type="entry name" value="Beta-barrel_TonB"/>
</dbReference>
<feature type="domain" description="TonB-dependent receptor-like beta-barrel" evidence="4">
    <location>
        <begin position="43"/>
        <end position="106"/>
    </location>
</feature>
<feature type="non-terminal residue" evidence="5">
    <location>
        <position position="127"/>
    </location>
</feature>
<organism evidence="5">
    <name type="scientific">mine drainage metagenome</name>
    <dbReference type="NCBI Taxonomy" id="410659"/>
    <lineage>
        <taxon>unclassified sequences</taxon>
        <taxon>metagenomes</taxon>
        <taxon>ecological metagenomes</taxon>
    </lineage>
</organism>
<dbReference type="EMBL" id="AUZX01011887">
    <property type="protein sequence ID" value="EQD41212.1"/>
    <property type="molecule type" value="Genomic_DNA"/>
</dbReference>
<dbReference type="AlphaFoldDB" id="T0ZAS0"/>
<evidence type="ECO:0000256" key="2">
    <source>
        <dbReference type="ARBA" id="ARBA00023136"/>
    </source>
</evidence>
<reference evidence="5" key="1">
    <citation type="submission" date="2013-08" db="EMBL/GenBank/DDBJ databases">
        <authorList>
            <person name="Mendez C."/>
            <person name="Richter M."/>
            <person name="Ferrer M."/>
            <person name="Sanchez J."/>
        </authorList>
    </citation>
    <scope>NUCLEOTIDE SEQUENCE</scope>
</reference>
<accession>T0ZAS0</accession>
<evidence type="ECO:0000313" key="5">
    <source>
        <dbReference type="EMBL" id="EQD41212.1"/>
    </source>
</evidence>
<name>T0ZAS0_9ZZZZ</name>
<dbReference type="PANTHER" id="PTHR47234">
    <property type="match status" value="1"/>
</dbReference>
<evidence type="ECO:0000259" key="4">
    <source>
        <dbReference type="Pfam" id="PF00593"/>
    </source>
</evidence>
<dbReference type="InterPro" id="IPR036942">
    <property type="entry name" value="Beta-barrel_TonB_sf"/>
</dbReference>
<comment type="caution">
    <text evidence="5">The sequence shown here is derived from an EMBL/GenBank/DDBJ whole genome shotgun (WGS) entry which is preliminary data.</text>
</comment>
<reference evidence="5" key="2">
    <citation type="journal article" date="2014" name="ISME J.">
        <title>Microbial stratification in low pH oxic and suboxic macroscopic growths along an acid mine drainage.</title>
        <authorList>
            <person name="Mendez-Garcia C."/>
            <person name="Mesa V."/>
            <person name="Sprenger R.R."/>
            <person name="Richter M."/>
            <person name="Diez M.S."/>
            <person name="Solano J."/>
            <person name="Bargiela R."/>
            <person name="Golyshina O.V."/>
            <person name="Manteca A."/>
            <person name="Ramos J.L."/>
            <person name="Gallego J.R."/>
            <person name="Llorente I."/>
            <person name="Martins Dos Santos V.A."/>
            <person name="Jensen O.N."/>
            <person name="Pelaez A.I."/>
            <person name="Sanchez J."/>
            <person name="Ferrer M."/>
        </authorList>
    </citation>
    <scope>NUCLEOTIDE SEQUENCE</scope>
</reference>
<dbReference type="SUPFAM" id="SSF56935">
    <property type="entry name" value="Porins"/>
    <property type="match status" value="1"/>
</dbReference>
<keyword evidence="3" id="KW-0998">Cell outer membrane</keyword>
<keyword evidence="2" id="KW-0472">Membrane</keyword>